<feature type="transmembrane region" description="Helical" evidence="1">
    <location>
        <begin position="168"/>
        <end position="187"/>
    </location>
</feature>
<accession>F6SJN9</accession>
<feature type="transmembrane region" description="Helical" evidence="1">
    <location>
        <begin position="125"/>
        <end position="147"/>
    </location>
</feature>
<reference evidence="2" key="3">
    <citation type="submission" date="2025-08" db="UniProtKB">
        <authorList>
            <consortium name="Ensembl"/>
        </authorList>
    </citation>
    <scope>IDENTIFICATION</scope>
</reference>
<organism evidence="2 3">
    <name type="scientific">Ciona intestinalis</name>
    <name type="common">Transparent sea squirt</name>
    <name type="synonym">Ascidia intestinalis</name>
    <dbReference type="NCBI Taxonomy" id="7719"/>
    <lineage>
        <taxon>Eukaryota</taxon>
        <taxon>Metazoa</taxon>
        <taxon>Chordata</taxon>
        <taxon>Tunicata</taxon>
        <taxon>Ascidiacea</taxon>
        <taxon>Phlebobranchia</taxon>
        <taxon>Cionidae</taxon>
        <taxon>Ciona</taxon>
    </lineage>
</organism>
<protein>
    <submittedName>
        <fullName evidence="2">Uncharacterized protein</fullName>
    </submittedName>
</protein>
<proteinExistence type="predicted"/>
<reference evidence="2" key="4">
    <citation type="submission" date="2025-09" db="UniProtKB">
        <authorList>
            <consortium name="Ensembl"/>
        </authorList>
    </citation>
    <scope>IDENTIFICATION</scope>
</reference>
<feature type="transmembrane region" description="Helical" evidence="1">
    <location>
        <begin position="88"/>
        <end position="113"/>
    </location>
</feature>
<dbReference type="Proteomes" id="UP000008144">
    <property type="component" value="Chromosome 6"/>
</dbReference>
<reference evidence="2" key="2">
    <citation type="journal article" date="2008" name="Genome Biol.">
        <title>Improved genome assembly and evidence-based global gene model set for the chordate Ciona intestinalis: new insight into intron and operon populations.</title>
        <authorList>
            <person name="Satou Y."/>
            <person name="Mineta K."/>
            <person name="Ogasawara M."/>
            <person name="Sasakura Y."/>
            <person name="Shoguchi E."/>
            <person name="Ueno K."/>
            <person name="Yamada L."/>
            <person name="Matsumoto J."/>
            <person name="Wasserscheid J."/>
            <person name="Dewar K."/>
            <person name="Wiley G.B."/>
            <person name="Macmil S.L."/>
            <person name="Roe B.A."/>
            <person name="Zeller R.W."/>
            <person name="Hastings K.E."/>
            <person name="Lemaire P."/>
            <person name="Lindquist E."/>
            <person name="Endo T."/>
            <person name="Hotta K."/>
            <person name="Inaba K."/>
        </authorList>
    </citation>
    <scope>NUCLEOTIDE SEQUENCE [LARGE SCALE GENOMIC DNA]</scope>
    <source>
        <strain evidence="2">wild type</strain>
    </source>
</reference>
<keyword evidence="1" id="KW-0812">Transmembrane</keyword>
<keyword evidence="3" id="KW-1185">Reference proteome</keyword>
<dbReference type="Ensembl" id="ENSCINT00000027973.2">
    <property type="protein sequence ID" value="ENSCINP00000027727.2"/>
    <property type="gene ID" value="ENSCING00000015778.2"/>
</dbReference>
<dbReference type="EMBL" id="EAAA01002243">
    <property type="status" value="NOT_ANNOTATED_CDS"/>
    <property type="molecule type" value="Genomic_DNA"/>
</dbReference>
<keyword evidence="1" id="KW-0472">Membrane</keyword>
<dbReference type="EMBL" id="EAAA01002242">
    <property type="status" value="NOT_ANNOTATED_CDS"/>
    <property type="molecule type" value="Genomic_DNA"/>
</dbReference>
<evidence type="ECO:0000313" key="2">
    <source>
        <dbReference type="Ensembl" id="ENSCINP00000027727.2"/>
    </source>
</evidence>
<dbReference type="InParanoid" id="F6SJN9"/>
<sequence length="189" mass="20508">MGVINDDLPPNYDDVTIQVPTDSVQPDTQTQIGDPSTRNHVRFANSNRVVEIERLPDSISNMENCMKSLKRMLCLECCDTNTRRKPEIIIIVSFIIMMIVGFVQLGIGLASVVEGSAVSILSGILSLNTFGICMVIGGVLLSLLSLLTLKTIITTTDTLNLSMTGLRTLLIGYIYILLFAGASAIIVSE</sequence>
<keyword evidence="1" id="KW-1133">Transmembrane helix</keyword>
<dbReference type="AlphaFoldDB" id="F6SJN9"/>
<name>F6SJN9_CIOIN</name>
<evidence type="ECO:0000256" key="1">
    <source>
        <dbReference type="SAM" id="Phobius"/>
    </source>
</evidence>
<dbReference type="HOGENOM" id="CLU_1437465_0_0_1"/>
<evidence type="ECO:0000313" key="3">
    <source>
        <dbReference type="Proteomes" id="UP000008144"/>
    </source>
</evidence>
<reference evidence="3" key="1">
    <citation type="journal article" date="2002" name="Science">
        <title>The draft genome of Ciona intestinalis: insights into chordate and vertebrate origins.</title>
        <authorList>
            <person name="Dehal P."/>
            <person name="Satou Y."/>
            <person name="Campbell R.K."/>
            <person name="Chapman J."/>
            <person name="Degnan B."/>
            <person name="De Tomaso A."/>
            <person name="Davidson B."/>
            <person name="Di Gregorio A."/>
            <person name="Gelpke M."/>
            <person name="Goodstein D.M."/>
            <person name="Harafuji N."/>
            <person name="Hastings K.E."/>
            <person name="Ho I."/>
            <person name="Hotta K."/>
            <person name="Huang W."/>
            <person name="Kawashima T."/>
            <person name="Lemaire P."/>
            <person name="Martinez D."/>
            <person name="Meinertzhagen I.A."/>
            <person name="Necula S."/>
            <person name="Nonaka M."/>
            <person name="Putnam N."/>
            <person name="Rash S."/>
            <person name="Saiga H."/>
            <person name="Satake M."/>
            <person name="Terry A."/>
            <person name="Yamada L."/>
            <person name="Wang H.G."/>
            <person name="Awazu S."/>
            <person name="Azumi K."/>
            <person name="Boore J."/>
            <person name="Branno M."/>
            <person name="Chin-Bow S."/>
            <person name="DeSantis R."/>
            <person name="Doyle S."/>
            <person name="Francino P."/>
            <person name="Keys D.N."/>
            <person name="Haga S."/>
            <person name="Hayashi H."/>
            <person name="Hino K."/>
            <person name="Imai K.S."/>
            <person name="Inaba K."/>
            <person name="Kano S."/>
            <person name="Kobayashi K."/>
            <person name="Kobayashi M."/>
            <person name="Lee B.I."/>
            <person name="Makabe K.W."/>
            <person name="Manohar C."/>
            <person name="Matassi G."/>
            <person name="Medina M."/>
            <person name="Mochizuki Y."/>
            <person name="Mount S."/>
            <person name="Morishita T."/>
            <person name="Miura S."/>
            <person name="Nakayama A."/>
            <person name="Nishizaka S."/>
            <person name="Nomoto H."/>
            <person name="Ohta F."/>
            <person name="Oishi K."/>
            <person name="Rigoutsos I."/>
            <person name="Sano M."/>
            <person name="Sasaki A."/>
            <person name="Sasakura Y."/>
            <person name="Shoguchi E."/>
            <person name="Shin-i T."/>
            <person name="Spagnuolo A."/>
            <person name="Stainier D."/>
            <person name="Suzuki M.M."/>
            <person name="Tassy O."/>
            <person name="Takatori N."/>
            <person name="Tokuoka M."/>
            <person name="Yagi K."/>
            <person name="Yoshizaki F."/>
            <person name="Wada S."/>
            <person name="Zhang C."/>
            <person name="Hyatt P.D."/>
            <person name="Larimer F."/>
            <person name="Detter C."/>
            <person name="Doggett N."/>
            <person name="Glavina T."/>
            <person name="Hawkins T."/>
            <person name="Richardson P."/>
            <person name="Lucas S."/>
            <person name="Kohara Y."/>
            <person name="Levine M."/>
            <person name="Satoh N."/>
            <person name="Rokhsar D.S."/>
        </authorList>
    </citation>
    <scope>NUCLEOTIDE SEQUENCE [LARGE SCALE GENOMIC DNA]</scope>
</reference>